<dbReference type="GeneID" id="18937438"/>
<dbReference type="InParanoid" id="F4SAL9"/>
<keyword evidence="3" id="KW-1185">Reference proteome</keyword>
<dbReference type="OrthoDB" id="206088at2759"/>
<proteinExistence type="predicted"/>
<gene>
    <name evidence="2" type="ORF">MELLADRAFT_96020</name>
</gene>
<dbReference type="KEGG" id="mlr:MELLADRAFT_96020"/>
<dbReference type="RefSeq" id="XP_007418417.1">
    <property type="nucleotide sequence ID" value="XM_007418355.1"/>
</dbReference>
<dbReference type="Gene3D" id="3.30.1490.70">
    <property type="match status" value="1"/>
</dbReference>
<dbReference type="STRING" id="747676.F4SAL9"/>
<dbReference type="VEuPathDB" id="FungiDB:MELLADRAFT_96020"/>
<feature type="region of interest" description="Disordered" evidence="1">
    <location>
        <begin position="56"/>
        <end position="75"/>
    </location>
</feature>
<evidence type="ECO:0000256" key="1">
    <source>
        <dbReference type="SAM" id="MobiDB-lite"/>
    </source>
</evidence>
<dbReference type="HOGENOM" id="CLU_2671584_0_0_1"/>
<protein>
    <submittedName>
        <fullName evidence="2">Uncharacterized protein</fullName>
    </submittedName>
</protein>
<dbReference type="Proteomes" id="UP000001072">
    <property type="component" value="Unassembled WGS sequence"/>
</dbReference>
<sequence length="75" mass="8802">MVDFVAPAVLKGGIKGLKRNCQLFTCKYEYDWETAQIHYLVDVTMIKSSRNSENMGKRYPDVLDENENTYQKRNH</sequence>
<accession>F4SAL9</accession>
<dbReference type="AlphaFoldDB" id="F4SAL9"/>
<reference evidence="3" key="1">
    <citation type="journal article" date="2011" name="Proc. Natl. Acad. Sci. U.S.A.">
        <title>Obligate biotrophy features unraveled by the genomic analysis of rust fungi.</title>
        <authorList>
            <person name="Duplessis S."/>
            <person name="Cuomo C.A."/>
            <person name="Lin Y.-C."/>
            <person name="Aerts A."/>
            <person name="Tisserant E."/>
            <person name="Veneault-Fourrey C."/>
            <person name="Joly D.L."/>
            <person name="Hacquard S."/>
            <person name="Amselem J."/>
            <person name="Cantarel B.L."/>
            <person name="Chiu R."/>
            <person name="Coutinho P.M."/>
            <person name="Feau N."/>
            <person name="Field M."/>
            <person name="Frey P."/>
            <person name="Gelhaye E."/>
            <person name="Goldberg J."/>
            <person name="Grabherr M.G."/>
            <person name="Kodira C.D."/>
            <person name="Kohler A."/>
            <person name="Kuees U."/>
            <person name="Lindquist E.A."/>
            <person name="Lucas S.M."/>
            <person name="Mago R."/>
            <person name="Mauceli E."/>
            <person name="Morin E."/>
            <person name="Murat C."/>
            <person name="Pangilinan J.L."/>
            <person name="Park R."/>
            <person name="Pearson M."/>
            <person name="Quesneville H."/>
            <person name="Rouhier N."/>
            <person name="Sakthikumar S."/>
            <person name="Salamov A.A."/>
            <person name="Schmutz J."/>
            <person name="Selles B."/>
            <person name="Shapiro H."/>
            <person name="Tanguay P."/>
            <person name="Tuskan G.A."/>
            <person name="Henrissat B."/>
            <person name="Van de Peer Y."/>
            <person name="Rouze P."/>
            <person name="Ellis J.G."/>
            <person name="Dodds P.N."/>
            <person name="Schein J.E."/>
            <person name="Zhong S."/>
            <person name="Hamelin R.C."/>
            <person name="Grigoriev I.V."/>
            <person name="Szabo L.J."/>
            <person name="Martin F."/>
        </authorList>
    </citation>
    <scope>NUCLEOTIDE SEQUENCE [LARGE SCALE GENOMIC DNA]</scope>
    <source>
        <strain evidence="3">98AG31 / pathotype 3-4-7</strain>
    </source>
</reference>
<organism evidence="3">
    <name type="scientific">Melampsora larici-populina (strain 98AG31 / pathotype 3-4-7)</name>
    <name type="common">Poplar leaf rust fungus</name>
    <dbReference type="NCBI Taxonomy" id="747676"/>
    <lineage>
        <taxon>Eukaryota</taxon>
        <taxon>Fungi</taxon>
        <taxon>Dikarya</taxon>
        <taxon>Basidiomycota</taxon>
        <taxon>Pucciniomycotina</taxon>
        <taxon>Pucciniomycetes</taxon>
        <taxon>Pucciniales</taxon>
        <taxon>Melampsoraceae</taxon>
        <taxon>Melampsora</taxon>
    </lineage>
</organism>
<dbReference type="Gene3D" id="3.30.470.30">
    <property type="entry name" value="DNA ligase/mRNA capping enzyme"/>
    <property type="match status" value="1"/>
</dbReference>
<name>F4SAL9_MELLP</name>
<evidence type="ECO:0000313" key="3">
    <source>
        <dbReference type="Proteomes" id="UP000001072"/>
    </source>
</evidence>
<evidence type="ECO:0000313" key="2">
    <source>
        <dbReference type="EMBL" id="EGF98289.1"/>
    </source>
</evidence>
<dbReference type="EMBL" id="GL883179">
    <property type="protein sequence ID" value="EGF98289.1"/>
    <property type="molecule type" value="Genomic_DNA"/>
</dbReference>